<gene>
    <name evidence="1" type="ORF">FLL45_22655</name>
</gene>
<sequence>MAVNKKGSRKIVVDEHEFRWRATGNDGWITVVIWSSENSDCRVVGTTNYHHDWKKVDEERWSSNSQAIVTNRVVREVILHVGTKEILEGRGQINIGEIEQVFDFDNAVRN</sequence>
<evidence type="ECO:0000313" key="2">
    <source>
        <dbReference type="Proteomes" id="UP000317839"/>
    </source>
</evidence>
<evidence type="ECO:0000313" key="1">
    <source>
        <dbReference type="EMBL" id="TQV71129.1"/>
    </source>
</evidence>
<dbReference type="OrthoDB" id="196248at2"/>
<dbReference type="Proteomes" id="UP000317839">
    <property type="component" value="Unassembled WGS sequence"/>
</dbReference>
<organism evidence="1 2">
    <name type="scientific">Aliikangiella marina</name>
    <dbReference type="NCBI Taxonomy" id="1712262"/>
    <lineage>
        <taxon>Bacteria</taxon>
        <taxon>Pseudomonadati</taxon>
        <taxon>Pseudomonadota</taxon>
        <taxon>Gammaproteobacteria</taxon>
        <taxon>Oceanospirillales</taxon>
        <taxon>Pleioneaceae</taxon>
        <taxon>Aliikangiella</taxon>
    </lineage>
</organism>
<protein>
    <submittedName>
        <fullName evidence="1">Uncharacterized protein</fullName>
    </submittedName>
</protein>
<name>A0A545T1Q5_9GAMM</name>
<dbReference type="RefSeq" id="WP_142944346.1">
    <property type="nucleotide sequence ID" value="NZ_VIKR01000007.1"/>
</dbReference>
<accession>A0A545T1Q5</accession>
<proteinExistence type="predicted"/>
<reference evidence="1 2" key="1">
    <citation type="submission" date="2019-06" db="EMBL/GenBank/DDBJ databases">
        <title>Draft genome of Aliikangiella marina GYP-15.</title>
        <authorList>
            <person name="Wang G."/>
        </authorList>
    </citation>
    <scope>NUCLEOTIDE SEQUENCE [LARGE SCALE GENOMIC DNA]</scope>
    <source>
        <strain evidence="1 2">GYP-15</strain>
    </source>
</reference>
<keyword evidence="2" id="KW-1185">Reference proteome</keyword>
<dbReference type="AlphaFoldDB" id="A0A545T1Q5"/>
<dbReference type="EMBL" id="VIKR01000007">
    <property type="protein sequence ID" value="TQV71129.1"/>
    <property type="molecule type" value="Genomic_DNA"/>
</dbReference>
<comment type="caution">
    <text evidence="1">The sequence shown here is derived from an EMBL/GenBank/DDBJ whole genome shotgun (WGS) entry which is preliminary data.</text>
</comment>